<dbReference type="InterPro" id="IPR029057">
    <property type="entry name" value="PRTase-like"/>
</dbReference>
<dbReference type="PANTHER" id="PTHR47505">
    <property type="entry name" value="DNA UTILIZATION PROTEIN YHGH"/>
    <property type="match status" value="1"/>
</dbReference>
<dbReference type="Gene3D" id="3.40.50.2020">
    <property type="match status" value="1"/>
</dbReference>
<protein>
    <submittedName>
        <fullName evidence="1">Competence protein ComF</fullName>
    </submittedName>
</protein>
<dbReference type="EMBL" id="BMDY01000011">
    <property type="protein sequence ID" value="GGB07157.1"/>
    <property type="molecule type" value="Genomic_DNA"/>
</dbReference>
<name>A0ABQ1I381_9ALTE</name>
<evidence type="ECO:0000313" key="2">
    <source>
        <dbReference type="Proteomes" id="UP000651977"/>
    </source>
</evidence>
<dbReference type="PANTHER" id="PTHR47505:SF1">
    <property type="entry name" value="DNA UTILIZATION PROTEIN YHGH"/>
    <property type="match status" value="1"/>
</dbReference>
<dbReference type="SUPFAM" id="SSF53271">
    <property type="entry name" value="PRTase-like"/>
    <property type="match status" value="1"/>
</dbReference>
<reference evidence="2" key="1">
    <citation type="journal article" date="2019" name="Int. J. Syst. Evol. Microbiol.">
        <title>The Global Catalogue of Microorganisms (GCM) 10K type strain sequencing project: providing services to taxonomists for standard genome sequencing and annotation.</title>
        <authorList>
            <consortium name="The Broad Institute Genomics Platform"/>
            <consortium name="The Broad Institute Genome Sequencing Center for Infectious Disease"/>
            <person name="Wu L."/>
            <person name="Ma J."/>
        </authorList>
    </citation>
    <scope>NUCLEOTIDE SEQUENCE [LARGE SCALE GENOMIC DNA]</scope>
    <source>
        <strain evidence="2">CGMCC 1.10131</strain>
    </source>
</reference>
<dbReference type="InterPro" id="IPR051910">
    <property type="entry name" value="ComF/GntX_DNA_util-trans"/>
</dbReference>
<proteinExistence type="predicted"/>
<keyword evidence="2" id="KW-1185">Reference proteome</keyword>
<dbReference type="RefSeq" id="WP_055732992.1">
    <property type="nucleotide sequence ID" value="NZ_BMDY01000011.1"/>
</dbReference>
<sequence>MLTSFKSALNSALALSTQCAFCLQAKACDEICCSTCQDMILSPRKCRCERCYLPLAEPGICGECQQTPPHFDNIYCLNDYLWPTDALLKNYKYAKQRHLARPLSQLLWQHLQQLQAPLPEAYCSVPLHWRKRWQRGFNQSELLAQVLTKQSQIPTLNVVRRLHYGSSQASLTRRQRQRALNHSFHCDTSLAFKHWVVVDDVVTTASTANVIADKLKRAGATRVDIWAIARTPKA</sequence>
<evidence type="ECO:0000313" key="1">
    <source>
        <dbReference type="EMBL" id="GGB07157.1"/>
    </source>
</evidence>
<accession>A0ABQ1I381</accession>
<gene>
    <name evidence="1" type="ORF">GCM10007414_20600</name>
</gene>
<dbReference type="Proteomes" id="UP000651977">
    <property type="component" value="Unassembled WGS sequence"/>
</dbReference>
<organism evidence="1 2">
    <name type="scientific">Agarivorans gilvus</name>
    <dbReference type="NCBI Taxonomy" id="680279"/>
    <lineage>
        <taxon>Bacteria</taxon>
        <taxon>Pseudomonadati</taxon>
        <taxon>Pseudomonadota</taxon>
        <taxon>Gammaproteobacteria</taxon>
        <taxon>Alteromonadales</taxon>
        <taxon>Alteromonadaceae</taxon>
        <taxon>Agarivorans</taxon>
    </lineage>
</organism>
<comment type="caution">
    <text evidence="1">The sequence shown here is derived from an EMBL/GenBank/DDBJ whole genome shotgun (WGS) entry which is preliminary data.</text>
</comment>